<dbReference type="GO" id="GO:0016787">
    <property type="term" value="F:hydrolase activity"/>
    <property type="evidence" value="ECO:0007669"/>
    <property type="project" value="UniProtKB-KW"/>
</dbReference>
<dbReference type="PANTHER" id="PTHR10887">
    <property type="entry name" value="DNA2/NAM7 HELICASE FAMILY"/>
    <property type="match status" value="1"/>
</dbReference>
<evidence type="ECO:0000259" key="6">
    <source>
        <dbReference type="Pfam" id="PF13087"/>
    </source>
</evidence>
<dbReference type="Proteomes" id="UP001163823">
    <property type="component" value="Chromosome 6"/>
</dbReference>
<dbReference type="EMBL" id="JARAOO010000006">
    <property type="protein sequence ID" value="KAJ7964387.1"/>
    <property type="molecule type" value="Genomic_DNA"/>
</dbReference>
<evidence type="ECO:0000256" key="3">
    <source>
        <dbReference type="ARBA" id="ARBA00022806"/>
    </source>
</evidence>
<dbReference type="AlphaFoldDB" id="A0AAD7LUA2"/>
<dbReference type="InterPro" id="IPR047187">
    <property type="entry name" value="SF1_C_Upf1"/>
</dbReference>
<dbReference type="PANTHER" id="PTHR10887:SF522">
    <property type="entry name" value="P-LOOP CONTAINING NUCLEOSIDE TRIPHOSPHATE HYDROLASES SUPERFAMILY PROTEIN"/>
    <property type="match status" value="1"/>
</dbReference>
<evidence type="ECO:0000256" key="1">
    <source>
        <dbReference type="ARBA" id="ARBA00022741"/>
    </source>
</evidence>
<accession>A0AAD7LUA2</accession>
<reference evidence="7" key="1">
    <citation type="journal article" date="2023" name="Science">
        <title>Elucidation of the pathway for biosynthesis of saponin adjuvants from the soapbark tree.</title>
        <authorList>
            <person name="Reed J."/>
            <person name="Orme A."/>
            <person name="El-Demerdash A."/>
            <person name="Owen C."/>
            <person name="Martin L.B.B."/>
            <person name="Misra R.C."/>
            <person name="Kikuchi S."/>
            <person name="Rejzek M."/>
            <person name="Martin A.C."/>
            <person name="Harkess A."/>
            <person name="Leebens-Mack J."/>
            <person name="Louveau T."/>
            <person name="Stephenson M.J."/>
            <person name="Osbourn A."/>
        </authorList>
    </citation>
    <scope>NUCLEOTIDE SEQUENCE</scope>
    <source>
        <strain evidence="7">S10</strain>
    </source>
</reference>
<keyword evidence="8" id="KW-1185">Reference proteome</keyword>
<dbReference type="GO" id="GO:0004386">
    <property type="term" value="F:helicase activity"/>
    <property type="evidence" value="ECO:0007669"/>
    <property type="project" value="UniProtKB-KW"/>
</dbReference>
<dbReference type="InterPro" id="IPR027417">
    <property type="entry name" value="P-loop_NTPase"/>
</dbReference>
<organism evidence="7 8">
    <name type="scientific">Quillaja saponaria</name>
    <name type="common">Soap bark tree</name>
    <dbReference type="NCBI Taxonomy" id="32244"/>
    <lineage>
        <taxon>Eukaryota</taxon>
        <taxon>Viridiplantae</taxon>
        <taxon>Streptophyta</taxon>
        <taxon>Embryophyta</taxon>
        <taxon>Tracheophyta</taxon>
        <taxon>Spermatophyta</taxon>
        <taxon>Magnoliopsida</taxon>
        <taxon>eudicotyledons</taxon>
        <taxon>Gunneridae</taxon>
        <taxon>Pentapetalae</taxon>
        <taxon>rosids</taxon>
        <taxon>fabids</taxon>
        <taxon>Fabales</taxon>
        <taxon>Quillajaceae</taxon>
        <taxon>Quillaja</taxon>
    </lineage>
</organism>
<proteinExistence type="predicted"/>
<evidence type="ECO:0000256" key="2">
    <source>
        <dbReference type="ARBA" id="ARBA00022801"/>
    </source>
</evidence>
<evidence type="ECO:0000256" key="4">
    <source>
        <dbReference type="ARBA" id="ARBA00022840"/>
    </source>
</evidence>
<keyword evidence="2 7" id="KW-0378">Hydrolase</keyword>
<dbReference type="GO" id="GO:0005694">
    <property type="term" value="C:chromosome"/>
    <property type="evidence" value="ECO:0007669"/>
    <property type="project" value="UniProtKB-ARBA"/>
</dbReference>
<evidence type="ECO:0000259" key="5">
    <source>
        <dbReference type="Pfam" id="PF13086"/>
    </source>
</evidence>
<dbReference type="InterPro" id="IPR041679">
    <property type="entry name" value="DNA2/NAM7-like_C"/>
</dbReference>
<protein>
    <submittedName>
        <fullName evidence="7">P-loop nucleoside triphosphate hydrolase superfamily protein</fullName>
    </submittedName>
</protein>
<dbReference type="InterPro" id="IPR045055">
    <property type="entry name" value="DNA2/NAM7-like"/>
</dbReference>
<gene>
    <name evidence="7" type="ORF">O6P43_014213</name>
</gene>
<keyword evidence="4" id="KW-0067">ATP-binding</keyword>
<dbReference type="FunFam" id="3.40.50.300:FF:000326">
    <property type="entry name" value="P-loop containing nucleoside triphosphate hydrolase"/>
    <property type="match status" value="1"/>
</dbReference>
<name>A0AAD7LUA2_QUISA</name>
<dbReference type="Pfam" id="PF13087">
    <property type="entry name" value="AAA_12"/>
    <property type="match status" value="1"/>
</dbReference>
<dbReference type="SUPFAM" id="SSF52540">
    <property type="entry name" value="P-loop containing nucleoside triphosphate hydrolases"/>
    <property type="match status" value="1"/>
</dbReference>
<dbReference type="GO" id="GO:0005524">
    <property type="term" value="F:ATP binding"/>
    <property type="evidence" value="ECO:0007669"/>
    <property type="project" value="UniProtKB-KW"/>
</dbReference>
<dbReference type="CDD" id="cd18808">
    <property type="entry name" value="SF1_C_Upf1"/>
    <property type="match status" value="1"/>
</dbReference>
<keyword evidence="1" id="KW-0547">Nucleotide-binding</keyword>
<evidence type="ECO:0000313" key="8">
    <source>
        <dbReference type="Proteomes" id="UP001163823"/>
    </source>
</evidence>
<evidence type="ECO:0000313" key="7">
    <source>
        <dbReference type="EMBL" id="KAJ7964387.1"/>
    </source>
</evidence>
<dbReference type="Gene3D" id="3.40.50.300">
    <property type="entry name" value="P-loop containing nucleotide triphosphate hydrolases"/>
    <property type="match status" value="2"/>
</dbReference>
<feature type="domain" description="DNA2/NAM7 helicase helicase" evidence="5">
    <location>
        <begin position="171"/>
        <end position="247"/>
    </location>
</feature>
<keyword evidence="3" id="KW-0347">Helicase</keyword>
<dbReference type="Pfam" id="PF13086">
    <property type="entry name" value="AAA_11"/>
    <property type="match status" value="1"/>
</dbReference>
<dbReference type="InterPro" id="IPR041677">
    <property type="entry name" value="DNA2/NAM7_AAA_11"/>
</dbReference>
<comment type="caution">
    <text evidence="7">The sequence shown here is derived from an EMBL/GenBank/DDBJ whole genome shotgun (WGS) entry which is preliminary data.</text>
</comment>
<sequence>MATRAFMIYFLNIELINFSNVWAPLSGWKHHLESMDCLLQNPKKQYDLYKRGNNDDQEDDLMTLEQFLLQRFRCIRQNLKNCMETFYTHLPTSFISLEVVKNMLKALELLKSLEDSLRQENIIDNVFTKFSVKREECLRILKSLSGSFSVPNVTDKKSLSGSFSVPNVTDKYAMEAFCLKNACLVFSTAASSAKLFSEGMSPVELLVIDEAAQLKECESTIPLQLPGLRHAVLIGDEKQLPAMVKSQISGSAEYGRSLFERLVMLGHKKHLLNVQYRMHPSISVFPNREFYDEKLSDASSVKERSYNKCFLEGNMFSSYSFIHVARGKEDRGGGHSFRNMVEVAAVSEIIERLYKEYHNTKRKISIGVISPYNSQVYEIQEEVKQYATVSDSNFCVSIRSVDGFQGGEEDIIIISTVRSNGDGKGVSFLTGNEQTCH</sequence>
<dbReference type="KEGG" id="qsa:O6P43_014213"/>
<feature type="domain" description="DNA2/NAM7 helicase-like C-terminal" evidence="6">
    <location>
        <begin position="254"/>
        <end position="431"/>
    </location>
</feature>